<dbReference type="Pfam" id="PF05498">
    <property type="entry name" value="RALF"/>
    <property type="match status" value="1"/>
</dbReference>
<dbReference type="InterPro" id="IPR008801">
    <property type="entry name" value="RALF"/>
</dbReference>
<evidence type="ECO:0000256" key="1">
    <source>
        <dbReference type="ARBA" id="ARBA00004613"/>
    </source>
</evidence>
<evidence type="ECO:0000313" key="8">
    <source>
        <dbReference type="EMBL" id="GER35224.1"/>
    </source>
</evidence>
<comment type="subcellular location">
    <subcellularLocation>
        <location evidence="1">Secreted</location>
    </subcellularLocation>
</comment>
<evidence type="ECO:0000256" key="6">
    <source>
        <dbReference type="ARBA" id="ARBA00023157"/>
    </source>
</evidence>
<sequence length="182" mass="19680">MVKSDQLRLLIAAAAAALLSIAAAAAASGEDFGWIPMKNPATCRGSMGECMADVAGEFEMDSEINRRVLATRRTYISYGALVPNQTPCSRRGSSYYNCRAGAQANAYQRSCSTITSVESFKRFIIFSQFFGYRSHVCLLVPPPLKAAGGLLGGIGVRRQLRLAGLSQLSKNETIDFIKRNVS</sequence>
<accession>A0A5A7PR43</accession>
<dbReference type="EMBL" id="BKCP01004960">
    <property type="protein sequence ID" value="GER35224.1"/>
    <property type="molecule type" value="Genomic_DNA"/>
</dbReference>
<evidence type="ECO:0000256" key="3">
    <source>
        <dbReference type="ARBA" id="ARBA00022525"/>
    </source>
</evidence>
<comment type="caution">
    <text evidence="8">The sequence shown here is derived from an EMBL/GenBank/DDBJ whole genome shotgun (WGS) entry which is preliminary data.</text>
</comment>
<dbReference type="PANTHER" id="PTHR33136:SF95">
    <property type="entry name" value="PROTEIN RALF-LIKE 33-RELATED"/>
    <property type="match status" value="1"/>
</dbReference>
<protein>
    <submittedName>
        <fullName evidence="8">Rapid alkalinization factor</fullName>
    </submittedName>
</protein>
<reference evidence="9" key="1">
    <citation type="journal article" date="2019" name="Curr. Biol.">
        <title>Genome Sequence of Striga asiatica Provides Insight into the Evolution of Plant Parasitism.</title>
        <authorList>
            <person name="Yoshida S."/>
            <person name="Kim S."/>
            <person name="Wafula E.K."/>
            <person name="Tanskanen J."/>
            <person name="Kim Y.M."/>
            <person name="Honaas L."/>
            <person name="Yang Z."/>
            <person name="Spallek T."/>
            <person name="Conn C.E."/>
            <person name="Ichihashi Y."/>
            <person name="Cheong K."/>
            <person name="Cui S."/>
            <person name="Der J.P."/>
            <person name="Gundlach H."/>
            <person name="Jiao Y."/>
            <person name="Hori C."/>
            <person name="Ishida J.K."/>
            <person name="Kasahara H."/>
            <person name="Kiba T."/>
            <person name="Kim M.S."/>
            <person name="Koo N."/>
            <person name="Laohavisit A."/>
            <person name="Lee Y.H."/>
            <person name="Lumba S."/>
            <person name="McCourt P."/>
            <person name="Mortimer J.C."/>
            <person name="Mutuku J.M."/>
            <person name="Nomura T."/>
            <person name="Sasaki-Sekimoto Y."/>
            <person name="Seto Y."/>
            <person name="Wang Y."/>
            <person name="Wakatake T."/>
            <person name="Sakakibara H."/>
            <person name="Demura T."/>
            <person name="Yamaguchi S."/>
            <person name="Yoneyama K."/>
            <person name="Manabe R.I."/>
            <person name="Nelson D.C."/>
            <person name="Schulman A.H."/>
            <person name="Timko M.P."/>
            <person name="dePamphilis C.W."/>
            <person name="Choi D."/>
            <person name="Shirasu K."/>
        </authorList>
    </citation>
    <scope>NUCLEOTIDE SEQUENCE [LARGE SCALE GENOMIC DNA]</scope>
    <source>
        <strain evidence="9">cv. UVA1</strain>
    </source>
</reference>
<gene>
    <name evidence="8" type="ORF">STAS_11483</name>
</gene>
<evidence type="ECO:0000256" key="7">
    <source>
        <dbReference type="SAM" id="SignalP"/>
    </source>
</evidence>
<feature type="signal peptide" evidence="7">
    <location>
        <begin position="1"/>
        <end position="27"/>
    </location>
</feature>
<keyword evidence="3" id="KW-0964">Secreted</keyword>
<dbReference type="GO" id="GO:0005576">
    <property type="term" value="C:extracellular region"/>
    <property type="evidence" value="ECO:0007669"/>
    <property type="project" value="UniProtKB-SubCell"/>
</dbReference>
<feature type="chain" id="PRO_5023012736" evidence="7">
    <location>
        <begin position="28"/>
        <end position="182"/>
    </location>
</feature>
<keyword evidence="4" id="KW-0372">Hormone</keyword>
<keyword evidence="9" id="KW-1185">Reference proteome</keyword>
<dbReference type="GO" id="GO:0019722">
    <property type="term" value="P:calcium-mediated signaling"/>
    <property type="evidence" value="ECO:0007669"/>
    <property type="project" value="TreeGrafter"/>
</dbReference>
<keyword evidence="5 7" id="KW-0732">Signal</keyword>
<dbReference type="PANTHER" id="PTHR33136">
    <property type="entry name" value="RAPID ALKALINIZATION FACTOR-LIKE"/>
    <property type="match status" value="1"/>
</dbReference>
<organism evidence="8 9">
    <name type="scientific">Striga asiatica</name>
    <name type="common">Asiatic witchweed</name>
    <name type="synonym">Buchnera asiatica</name>
    <dbReference type="NCBI Taxonomy" id="4170"/>
    <lineage>
        <taxon>Eukaryota</taxon>
        <taxon>Viridiplantae</taxon>
        <taxon>Streptophyta</taxon>
        <taxon>Embryophyta</taxon>
        <taxon>Tracheophyta</taxon>
        <taxon>Spermatophyta</taxon>
        <taxon>Magnoliopsida</taxon>
        <taxon>eudicotyledons</taxon>
        <taxon>Gunneridae</taxon>
        <taxon>Pentapetalae</taxon>
        <taxon>asterids</taxon>
        <taxon>lamiids</taxon>
        <taxon>Lamiales</taxon>
        <taxon>Orobanchaceae</taxon>
        <taxon>Buchnereae</taxon>
        <taxon>Striga</taxon>
    </lineage>
</organism>
<dbReference type="OrthoDB" id="1613518at2759"/>
<name>A0A5A7PR43_STRAF</name>
<dbReference type="GO" id="GO:0005179">
    <property type="term" value="F:hormone activity"/>
    <property type="evidence" value="ECO:0007669"/>
    <property type="project" value="UniProtKB-KW"/>
</dbReference>
<proteinExistence type="inferred from homology"/>
<dbReference type="GO" id="GO:0009506">
    <property type="term" value="C:plasmodesma"/>
    <property type="evidence" value="ECO:0007669"/>
    <property type="project" value="TreeGrafter"/>
</dbReference>
<evidence type="ECO:0000256" key="5">
    <source>
        <dbReference type="ARBA" id="ARBA00022729"/>
    </source>
</evidence>
<evidence type="ECO:0000313" key="9">
    <source>
        <dbReference type="Proteomes" id="UP000325081"/>
    </source>
</evidence>
<dbReference type="Proteomes" id="UP000325081">
    <property type="component" value="Unassembled WGS sequence"/>
</dbReference>
<keyword evidence="6" id="KW-1015">Disulfide bond</keyword>
<feature type="non-terminal residue" evidence="8">
    <location>
        <position position="182"/>
    </location>
</feature>
<comment type="similarity">
    <text evidence="2">Belongs to the plant rapid alkalinization factor (RALF) family.</text>
</comment>
<dbReference type="AlphaFoldDB" id="A0A5A7PR43"/>
<evidence type="ECO:0000256" key="4">
    <source>
        <dbReference type="ARBA" id="ARBA00022702"/>
    </source>
</evidence>
<evidence type="ECO:0000256" key="2">
    <source>
        <dbReference type="ARBA" id="ARBA00009178"/>
    </source>
</evidence>